<dbReference type="InterPro" id="IPR036691">
    <property type="entry name" value="Endo/exonu/phosph_ase_sf"/>
</dbReference>
<evidence type="ECO:0000313" key="3">
    <source>
        <dbReference type="EMBL" id="KAK5949404.1"/>
    </source>
</evidence>
<protein>
    <recommendedName>
        <fullName evidence="2">Inositol polyphosphate-related phosphatase domain-containing protein</fullName>
    </recommendedName>
</protein>
<evidence type="ECO:0000259" key="2">
    <source>
        <dbReference type="SMART" id="SM00128"/>
    </source>
</evidence>
<name>A0AAN8E964_9EURO</name>
<feature type="compositionally biased region" description="Basic and acidic residues" evidence="1">
    <location>
        <begin position="480"/>
        <end position="496"/>
    </location>
</feature>
<feature type="compositionally biased region" description="Low complexity" evidence="1">
    <location>
        <begin position="967"/>
        <end position="1001"/>
    </location>
</feature>
<dbReference type="PANTHER" id="PTHR11200">
    <property type="entry name" value="INOSITOL 5-PHOSPHATASE"/>
    <property type="match status" value="1"/>
</dbReference>
<dbReference type="Pfam" id="PF21310">
    <property type="entry name" value="OCRL-like_ASH"/>
    <property type="match status" value="1"/>
</dbReference>
<feature type="compositionally biased region" description="Low complexity" evidence="1">
    <location>
        <begin position="1010"/>
        <end position="1028"/>
    </location>
</feature>
<feature type="region of interest" description="Disordered" evidence="1">
    <location>
        <begin position="356"/>
        <end position="397"/>
    </location>
</feature>
<reference evidence="3 4" key="1">
    <citation type="submission" date="2022-12" db="EMBL/GenBank/DDBJ databases">
        <title>Genomic features and morphological characterization of a novel Knufia sp. strain isolated from spacecraft assembly facility.</title>
        <authorList>
            <person name="Teixeira M."/>
            <person name="Chander A.M."/>
            <person name="Stajich J.E."/>
            <person name="Venkateswaran K."/>
        </authorList>
    </citation>
    <scope>NUCLEOTIDE SEQUENCE [LARGE SCALE GENOMIC DNA]</scope>
    <source>
        <strain evidence="3 4">FJI-L2-BK-P2</strain>
    </source>
</reference>
<dbReference type="GO" id="GO:0004439">
    <property type="term" value="F:phosphatidylinositol-4,5-bisphosphate 5-phosphatase activity"/>
    <property type="evidence" value="ECO:0007669"/>
    <property type="project" value="TreeGrafter"/>
</dbReference>
<dbReference type="Gene3D" id="2.60.40.10">
    <property type="entry name" value="Immunoglobulins"/>
    <property type="match status" value="1"/>
</dbReference>
<feature type="compositionally biased region" description="Pro residues" evidence="1">
    <location>
        <begin position="21"/>
        <end position="38"/>
    </location>
</feature>
<dbReference type="Proteomes" id="UP001316803">
    <property type="component" value="Unassembled WGS sequence"/>
</dbReference>
<dbReference type="PANTHER" id="PTHR11200:SF300">
    <property type="entry name" value="TYPE II INOSITOL 1,4,5-TRISPHOSPHATE 5-PHOSPHATASE"/>
    <property type="match status" value="1"/>
</dbReference>
<feature type="compositionally biased region" description="Polar residues" evidence="1">
    <location>
        <begin position="109"/>
        <end position="118"/>
    </location>
</feature>
<dbReference type="EMBL" id="JAKLMC020000036">
    <property type="protein sequence ID" value="KAK5949404.1"/>
    <property type="molecule type" value="Genomic_DNA"/>
</dbReference>
<dbReference type="InterPro" id="IPR000300">
    <property type="entry name" value="IPPc"/>
</dbReference>
<dbReference type="SMART" id="SM00128">
    <property type="entry name" value="IPPc"/>
    <property type="match status" value="1"/>
</dbReference>
<comment type="caution">
    <text evidence="3">The sequence shown here is derived from an EMBL/GenBank/DDBJ whole genome shotgun (WGS) entry which is preliminary data.</text>
</comment>
<feature type="domain" description="Inositol polyphosphate-related phosphatase" evidence="2">
    <location>
        <begin position="64"/>
        <end position="488"/>
    </location>
</feature>
<feature type="compositionally biased region" description="Polar residues" evidence="1">
    <location>
        <begin position="362"/>
        <end position="372"/>
    </location>
</feature>
<dbReference type="SUPFAM" id="SSF56219">
    <property type="entry name" value="DNase I-like"/>
    <property type="match status" value="1"/>
</dbReference>
<feature type="region of interest" description="Disordered" evidence="1">
    <location>
        <begin position="967"/>
        <end position="1028"/>
    </location>
</feature>
<evidence type="ECO:0000313" key="4">
    <source>
        <dbReference type="Proteomes" id="UP001316803"/>
    </source>
</evidence>
<proteinExistence type="predicted"/>
<feature type="region of interest" description="Disordered" evidence="1">
    <location>
        <begin position="1"/>
        <end position="43"/>
    </location>
</feature>
<dbReference type="Gene3D" id="3.60.10.10">
    <property type="entry name" value="Endonuclease/exonuclease/phosphatase"/>
    <property type="match status" value="1"/>
</dbReference>
<accession>A0AAN8E964</accession>
<organism evidence="3 4">
    <name type="scientific">Knufia fluminis</name>
    <dbReference type="NCBI Taxonomy" id="191047"/>
    <lineage>
        <taxon>Eukaryota</taxon>
        <taxon>Fungi</taxon>
        <taxon>Dikarya</taxon>
        <taxon>Ascomycota</taxon>
        <taxon>Pezizomycotina</taxon>
        <taxon>Eurotiomycetes</taxon>
        <taxon>Chaetothyriomycetidae</taxon>
        <taxon>Chaetothyriales</taxon>
        <taxon>Trichomeriaceae</taxon>
        <taxon>Knufia</taxon>
    </lineage>
</organism>
<feature type="region of interest" description="Disordered" evidence="1">
    <location>
        <begin position="480"/>
        <end position="504"/>
    </location>
</feature>
<feature type="region of interest" description="Disordered" evidence="1">
    <location>
        <begin position="109"/>
        <end position="145"/>
    </location>
</feature>
<dbReference type="GO" id="GO:0046856">
    <property type="term" value="P:phosphatidylinositol dephosphorylation"/>
    <property type="evidence" value="ECO:0007669"/>
    <property type="project" value="InterPro"/>
</dbReference>
<evidence type="ECO:0000256" key="1">
    <source>
        <dbReference type="SAM" id="MobiDB-lite"/>
    </source>
</evidence>
<dbReference type="Pfam" id="PF22669">
    <property type="entry name" value="Exo_endo_phos2"/>
    <property type="match status" value="2"/>
</dbReference>
<keyword evidence="4" id="KW-1185">Reference proteome</keyword>
<gene>
    <name evidence="3" type="ORF">OHC33_009577</name>
</gene>
<sequence>MSLKPIITHRPHWSSHDPWSPIDPPRTPGAYPPSPNPSLSPKGGYIGSIANAVKARKDEYVRKKRIKVKVGTWNVAALADTRKDLGGWFAHGLGVRGLNQDLAGLDAGNNSSDALSSDSEVEGVEEQEARHRKKSSTLPRHDHAAVPSDKDVDLYVLGLQEVIDVSSVTEAMKPFTDPNPAKRWKNKLKKALPLGYKKVVEHQLIGLLLLVYASPQLAPEVSSVDATSVGTGLMGYLGNKGAVSARILVGETTRMLFVNCHLAAGADATALQRRISDTQQIISRTKFHPVGEEWVGGIGQSEQIGDEDIAFWFGDLNYRLDDIPGEDVRRLLLLHARNEYDILNVSKRRIDSELQGYLPPNGDNTVHSTNHYEQSEVELPAAESSAEPPLDPENDPASLQTTLKSLFTHDQLRAQQRMRKAFHDGWREGEVNFLPTYKYDVGSVAMFDSGEKKRSPSWCDRILYRTRADYEAYHRRVKQETEARKKDDEMKKRGLDDAASQEDVLFDYDPENDADECDDQVEQHDNDGDLELVRTKEGFEDTIQLDEYISHQRVLSSDHKPLTAVFTLTYDSVDHTLKAKVQQQVTRDFDKAENEARPAVTLVLDNHTHSACLADGSSDALDTIDFGEVRYHVQYDHHLTIANTGPIEVTYAFVNRPVEGAIASPFPSWLSVKVHQKADTSKVGPRDLDTATRYTLNPGETTNIDLLVEIVDADMVRRLNSGEAALDDVLVLRIANGRDYFISLTGSWLQTCFHRSVDELVKVPSGVRSLTMKNKHVETQRHSPAVAVHSAPQEIFAMTDMIPKLVERVAADWDMLHEDEEPPWKAMDGSPWPFDRRDVNCDPIMKDERLAEIREALDKAESLDEHLSPCTNPAERLELLSQTLLDFLTSLSDGIIVNSVWQEIESNIQMHERSKTELTSDLVQEIVMEAISSTPVHSVSLTFITFMLNRIINELCADSLQQASSADAPVGRSRSSTSASAMSNVSLSSVKSGSSSQTKRSFLPSLSRRTTNSSISTTPTTLPTTDNNATPIEKAYLAHRYAEGFAPILIKSDDAKTKANYRKAQLTRKVKALESFLNQEP</sequence>
<dbReference type="AlphaFoldDB" id="A0AAN8E964"/>
<dbReference type="InterPro" id="IPR048869">
    <property type="entry name" value="OCRL-1_2_ASH"/>
</dbReference>
<dbReference type="InterPro" id="IPR013783">
    <property type="entry name" value="Ig-like_fold"/>
</dbReference>
<dbReference type="InterPro" id="IPR046985">
    <property type="entry name" value="IP5"/>
</dbReference>